<organism evidence="3 4">
    <name type="scientific">Rhodococcus daqingensis</name>
    <dbReference type="NCBI Taxonomy" id="2479363"/>
    <lineage>
        <taxon>Bacteria</taxon>
        <taxon>Bacillati</taxon>
        <taxon>Actinomycetota</taxon>
        <taxon>Actinomycetes</taxon>
        <taxon>Mycobacteriales</taxon>
        <taxon>Nocardiaceae</taxon>
        <taxon>Rhodococcus</taxon>
    </lineage>
</organism>
<feature type="transmembrane region" description="Helical" evidence="1">
    <location>
        <begin position="21"/>
        <end position="42"/>
    </location>
</feature>
<dbReference type="EMBL" id="JBHTCS010000012">
    <property type="protein sequence ID" value="MFC7448440.1"/>
    <property type="molecule type" value="Genomic_DNA"/>
</dbReference>
<name>A0ABW2RX38_9NOCA</name>
<keyword evidence="1" id="KW-0472">Membrane</keyword>
<dbReference type="Proteomes" id="UP001596484">
    <property type="component" value="Unassembled WGS sequence"/>
</dbReference>
<feature type="transmembrane region" description="Helical" evidence="1">
    <location>
        <begin position="327"/>
        <end position="349"/>
    </location>
</feature>
<accession>A0ABW2RX38</accession>
<dbReference type="RefSeq" id="WP_378404483.1">
    <property type="nucleotide sequence ID" value="NZ_JBHTCS010000012.1"/>
</dbReference>
<feature type="transmembrane region" description="Helical" evidence="1">
    <location>
        <begin position="91"/>
        <end position="108"/>
    </location>
</feature>
<sequence length="405" mass="41970">MTQLQSPAAAPATPRPLPRMVGVDVARGLAVLGMIAVHTATAEQIGDLAFFALSGRSAILFAVLAGVSLALTTGGPHPPAGRDLAAARRSIAARALALFALALILTQLGSPVMVILASYAVLFLIALPLLRLSWQALAGAAAVAAVAGPLLSFAIRSRMALPDTFGETARFDMLTSIDGVRHLGSVILLEGAYPVLTWVPFLLAGMAIGRWGLRRERAGVVLVALGSALAVLGLGGSWVALNLFGGKNALVAYLDDMMPGEGAQMLGDLLRTGSFGVVSTDPWQWMLTSSPHSGTPFEVVGSGGVALAVLGLCLLAGRAVPRLLTPVAALGAMPLTIYAGHIVALAVLLRSDSFTQSWTTLLWFVVVPPVFATLWRTCVGRGPLEWALNKAGAGAARLGYPRPLN</sequence>
<feature type="domain" description="Heparan-alpha-glucosaminide N-acetyltransferase catalytic" evidence="2">
    <location>
        <begin position="19"/>
        <end position="220"/>
    </location>
</feature>
<feature type="transmembrane region" description="Helical" evidence="1">
    <location>
        <begin position="220"/>
        <end position="241"/>
    </location>
</feature>
<keyword evidence="1" id="KW-0812">Transmembrane</keyword>
<evidence type="ECO:0000313" key="4">
    <source>
        <dbReference type="Proteomes" id="UP001596484"/>
    </source>
</evidence>
<evidence type="ECO:0000313" key="3">
    <source>
        <dbReference type="EMBL" id="MFC7448440.1"/>
    </source>
</evidence>
<proteinExistence type="predicted"/>
<evidence type="ECO:0000259" key="2">
    <source>
        <dbReference type="Pfam" id="PF07786"/>
    </source>
</evidence>
<reference evidence="4" key="1">
    <citation type="journal article" date="2019" name="Int. J. Syst. Evol. Microbiol.">
        <title>The Global Catalogue of Microorganisms (GCM) 10K type strain sequencing project: providing services to taxonomists for standard genome sequencing and annotation.</title>
        <authorList>
            <consortium name="The Broad Institute Genomics Platform"/>
            <consortium name="The Broad Institute Genome Sequencing Center for Infectious Disease"/>
            <person name="Wu L."/>
            <person name="Ma J."/>
        </authorList>
    </citation>
    <scope>NUCLEOTIDE SEQUENCE [LARGE SCALE GENOMIC DNA]</scope>
    <source>
        <strain evidence="4">ICMP 19430</strain>
    </source>
</reference>
<feature type="transmembrane region" description="Helical" evidence="1">
    <location>
        <begin position="299"/>
        <end position="320"/>
    </location>
</feature>
<gene>
    <name evidence="3" type="ORF">ACFQS9_11130</name>
</gene>
<dbReference type="InterPro" id="IPR012429">
    <property type="entry name" value="HGSNAT_cat"/>
</dbReference>
<dbReference type="Pfam" id="PF07786">
    <property type="entry name" value="HGSNAT_cat"/>
    <property type="match status" value="1"/>
</dbReference>
<evidence type="ECO:0000256" key="1">
    <source>
        <dbReference type="SAM" id="Phobius"/>
    </source>
</evidence>
<feature type="transmembrane region" description="Helical" evidence="1">
    <location>
        <begin position="48"/>
        <end position="71"/>
    </location>
</feature>
<feature type="transmembrane region" description="Helical" evidence="1">
    <location>
        <begin position="361"/>
        <end position="379"/>
    </location>
</feature>
<comment type="caution">
    <text evidence="3">The sequence shown here is derived from an EMBL/GenBank/DDBJ whole genome shotgun (WGS) entry which is preliminary data.</text>
</comment>
<feature type="transmembrane region" description="Helical" evidence="1">
    <location>
        <begin position="137"/>
        <end position="155"/>
    </location>
</feature>
<protein>
    <submittedName>
        <fullName evidence="3">Heparan-alpha-glucosaminide N-acetyltransferase domain-containing protein</fullName>
    </submittedName>
</protein>
<keyword evidence="1" id="KW-1133">Transmembrane helix</keyword>
<keyword evidence="4" id="KW-1185">Reference proteome</keyword>